<accession>A0A8T0CNQ1</accession>
<dbReference type="InterPro" id="IPR049883">
    <property type="entry name" value="NOTCH1_EGF-like"/>
</dbReference>
<dbReference type="FunFam" id="2.10.25.10:FF:000038">
    <property type="entry name" value="Fibrillin 2"/>
    <property type="match status" value="1"/>
</dbReference>
<dbReference type="PROSITE" id="PS00107">
    <property type="entry name" value="PROTEIN_KINASE_ATP"/>
    <property type="match status" value="1"/>
</dbReference>
<dbReference type="InterPro" id="IPR000152">
    <property type="entry name" value="EGF-type_Asp/Asn_hydroxyl_site"/>
</dbReference>
<keyword evidence="4" id="KW-0597">Phosphoprotein</keyword>
<evidence type="ECO:0000256" key="16">
    <source>
        <dbReference type="ARBA" id="ARBA00047558"/>
    </source>
</evidence>
<dbReference type="Pfam" id="PF00069">
    <property type="entry name" value="Pkinase"/>
    <property type="match status" value="1"/>
</dbReference>
<dbReference type="PROSITE" id="PS01187">
    <property type="entry name" value="EGF_CA"/>
    <property type="match status" value="1"/>
</dbReference>
<comment type="catalytic activity">
    <reaction evidence="17">
        <text>L-threonyl-[protein] + ATP = O-phospho-L-threonyl-[protein] + ADP + H(+)</text>
        <dbReference type="Rhea" id="RHEA:46608"/>
        <dbReference type="Rhea" id="RHEA-COMP:11060"/>
        <dbReference type="Rhea" id="RHEA-COMP:11605"/>
        <dbReference type="ChEBI" id="CHEBI:15378"/>
        <dbReference type="ChEBI" id="CHEBI:30013"/>
        <dbReference type="ChEBI" id="CHEBI:30616"/>
        <dbReference type="ChEBI" id="CHEBI:61977"/>
        <dbReference type="ChEBI" id="CHEBI:456216"/>
    </reaction>
</comment>
<reference evidence="25" key="1">
    <citation type="submission" date="2020-05" db="EMBL/GenBank/DDBJ databases">
        <title>WGS assembly of Corymbia citriodora subspecies variegata.</title>
        <authorList>
            <person name="Barry K."/>
            <person name="Hundley H."/>
            <person name="Shu S."/>
            <person name="Jenkins J."/>
            <person name="Grimwood J."/>
            <person name="Baten A."/>
        </authorList>
    </citation>
    <scope>NUCLEOTIDE SEQUENCE</scope>
    <source>
        <strain evidence="25">CV2-018</strain>
    </source>
</reference>
<keyword evidence="8" id="KW-0677">Repeat</keyword>
<dbReference type="CDD" id="cd00054">
    <property type="entry name" value="EGF_CA"/>
    <property type="match status" value="1"/>
</dbReference>
<gene>
    <name evidence="25" type="ORF">BT93_L1517</name>
</gene>
<dbReference type="PROSITE" id="PS00010">
    <property type="entry name" value="ASX_HYDROXYL"/>
    <property type="match status" value="1"/>
</dbReference>
<evidence type="ECO:0000256" key="18">
    <source>
        <dbReference type="ARBA" id="ARBA00058961"/>
    </source>
</evidence>
<dbReference type="InterPro" id="IPR001881">
    <property type="entry name" value="EGF-like_Ca-bd_dom"/>
</dbReference>
<feature type="region of interest" description="Disordered" evidence="21">
    <location>
        <begin position="730"/>
        <end position="755"/>
    </location>
</feature>
<feature type="domain" description="Protein kinase" evidence="23">
    <location>
        <begin position="423"/>
        <end position="705"/>
    </location>
</feature>
<evidence type="ECO:0000313" key="26">
    <source>
        <dbReference type="Proteomes" id="UP000806378"/>
    </source>
</evidence>
<dbReference type="GO" id="GO:0004674">
    <property type="term" value="F:protein serine/threonine kinase activity"/>
    <property type="evidence" value="ECO:0007669"/>
    <property type="project" value="UniProtKB-KW"/>
</dbReference>
<dbReference type="GO" id="GO:0005886">
    <property type="term" value="C:plasma membrane"/>
    <property type="evidence" value="ECO:0007669"/>
    <property type="project" value="TreeGrafter"/>
</dbReference>
<dbReference type="OrthoDB" id="4062651at2759"/>
<comment type="subcellular location">
    <subcellularLocation>
        <location evidence="1">Membrane</location>
        <topology evidence="1">Single-pass type I membrane protein</topology>
    </subcellularLocation>
</comment>
<dbReference type="EMBL" id="MU089958">
    <property type="protein sequence ID" value="KAF7848844.1"/>
    <property type="molecule type" value="Genomic_DNA"/>
</dbReference>
<feature type="transmembrane region" description="Helical" evidence="22">
    <location>
        <begin position="352"/>
        <end position="373"/>
    </location>
</feature>
<sequence length="755" mass="83506">MFIHELLSQVVVLGTIVLSAYHVLIAEAHVSMTKPGCRSTCGNISIPYPFGSSDSDPHCRIRPSSFTVDCDDSASPSVPYTGNKSEDFRILNISLEDHEIWVTMYTAQDCYNRTGYDAKSSDFITLTLARFPISNTKNKFTAIGCDTVASFLDRHGNFSFGCMSTCNDISEVTNGSCSGIGCCETSIPRGLYNYNISIDSFSDHAKVLDFNPCSYAFVAMSGFYNFSSGDLSGLELEEVPIVLNWAIGNKKCEVANKSSNYMCTENTRCTDAENGSGYKCTCLDGFHGNPYLTDGCQDIDECADPNKNQCTGICHNFDGSYNCSCPKGYYGDGWKHGQGCTANAKPSHLMQILGAGVGIIVLLFSVGFLYLGIKKRKLITLKEKYFKQNGGLLLQQQLHERDRTTNTMKIFGAEELEKATNNYDENKIIGRGGYGTVYKGLLPNDMVVAIKKSKLVDKTQIDQFVNEVIVLSQINHRNVVKLLGCCLETEVPLLVYEFVNNGTLFDHIHNRNKSFKMSWGTRLRIASDTAGALSYLHSAASIPIIHRDIKSTNILLDDNYIAKVSDFGASRLVPLDQTQLSTLVLGTLGYLDPEYLHTNQLTEKSDVYSFGVVLVELITGKKALSFDRPEKERSLAMHFLLSLKNNQLFEIVDEVIAREGNNEQVREFANVAKKCLIVKGEERPTMKEVAIELEGLKASSNHPWMHSVDLNGEEAIHLLGETIDPTVYMDGTDTTNTEPSDSMKSHVMPPVNSGR</sequence>
<dbReference type="GO" id="GO:0030247">
    <property type="term" value="F:polysaccharide binding"/>
    <property type="evidence" value="ECO:0007669"/>
    <property type="project" value="InterPro"/>
</dbReference>
<dbReference type="InterPro" id="IPR000719">
    <property type="entry name" value="Prot_kinase_dom"/>
</dbReference>
<feature type="compositionally biased region" description="Polar residues" evidence="21">
    <location>
        <begin position="732"/>
        <end position="742"/>
    </location>
</feature>
<keyword evidence="7" id="KW-0732">Signal</keyword>
<evidence type="ECO:0000256" key="1">
    <source>
        <dbReference type="ARBA" id="ARBA00004479"/>
    </source>
</evidence>
<evidence type="ECO:0000259" key="23">
    <source>
        <dbReference type="PROSITE" id="PS50011"/>
    </source>
</evidence>
<evidence type="ECO:0000256" key="8">
    <source>
        <dbReference type="ARBA" id="ARBA00022737"/>
    </source>
</evidence>
<keyword evidence="26" id="KW-1185">Reference proteome</keyword>
<name>A0A8T0CNQ1_CORYI</name>
<keyword evidence="2" id="KW-0723">Serine/threonine-protein kinase</keyword>
<dbReference type="PROSITE" id="PS50026">
    <property type="entry name" value="EGF_3"/>
    <property type="match status" value="1"/>
</dbReference>
<dbReference type="SMART" id="SM00179">
    <property type="entry name" value="EGF_CA"/>
    <property type="match status" value="1"/>
</dbReference>
<evidence type="ECO:0000256" key="13">
    <source>
        <dbReference type="ARBA" id="ARBA00023136"/>
    </source>
</evidence>
<evidence type="ECO:0000259" key="24">
    <source>
        <dbReference type="PROSITE" id="PS50026"/>
    </source>
</evidence>
<evidence type="ECO:0000256" key="7">
    <source>
        <dbReference type="ARBA" id="ARBA00022729"/>
    </source>
</evidence>
<organism evidence="25 26">
    <name type="scientific">Corymbia citriodora subsp. variegata</name>
    <dbReference type="NCBI Taxonomy" id="360336"/>
    <lineage>
        <taxon>Eukaryota</taxon>
        <taxon>Viridiplantae</taxon>
        <taxon>Streptophyta</taxon>
        <taxon>Embryophyta</taxon>
        <taxon>Tracheophyta</taxon>
        <taxon>Spermatophyta</taxon>
        <taxon>Magnoliopsida</taxon>
        <taxon>eudicotyledons</taxon>
        <taxon>Gunneridae</taxon>
        <taxon>Pentapetalae</taxon>
        <taxon>rosids</taxon>
        <taxon>malvids</taxon>
        <taxon>Myrtales</taxon>
        <taxon>Myrtaceae</taxon>
        <taxon>Myrtoideae</taxon>
        <taxon>Eucalypteae</taxon>
        <taxon>Corymbia</taxon>
    </lineage>
</organism>
<keyword evidence="15" id="KW-0325">Glycoprotein</keyword>
<dbReference type="PROSITE" id="PS00108">
    <property type="entry name" value="PROTEIN_KINASE_ST"/>
    <property type="match status" value="1"/>
</dbReference>
<evidence type="ECO:0000256" key="10">
    <source>
        <dbReference type="ARBA" id="ARBA00022777"/>
    </source>
</evidence>
<dbReference type="FunFam" id="1.10.510.10:FF:000084">
    <property type="entry name" value="Wall-associated receptor kinase 2"/>
    <property type="match status" value="1"/>
</dbReference>
<evidence type="ECO:0000256" key="19">
    <source>
        <dbReference type="PROSITE-ProRule" id="PRU00076"/>
    </source>
</evidence>
<keyword evidence="13 22" id="KW-0472">Membrane</keyword>
<dbReference type="SMART" id="SM00220">
    <property type="entry name" value="S_TKc"/>
    <property type="match status" value="1"/>
</dbReference>
<keyword evidence="11 20" id="KW-0067">ATP-binding</keyword>
<dbReference type="PROSITE" id="PS50011">
    <property type="entry name" value="PROTEIN_KINASE_DOM"/>
    <property type="match status" value="1"/>
</dbReference>
<dbReference type="SMART" id="SM00181">
    <property type="entry name" value="EGF"/>
    <property type="match status" value="2"/>
</dbReference>
<dbReference type="InterPro" id="IPR045274">
    <property type="entry name" value="WAK-like"/>
</dbReference>
<dbReference type="AlphaFoldDB" id="A0A8T0CNQ1"/>
<dbReference type="InterPro" id="IPR000742">
    <property type="entry name" value="EGF"/>
</dbReference>
<keyword evidence="3 19" id="KW-0245">EGF-like domain</keyword>
<evidence type="ECO:0000256" key="9">
    <source>
        <dbReference type="ARBA" id="ARBA00022741"/>
    </source>
</evidence>
<dbReference type="GO" id="GO:0007166">
    <property type="term" value="P:cell surface receptor signaling pathway"/>
    <property type="evidence" value="ECO:0007669"/>
    <property type="project" value="InterPro"/>
</dbReference>
<feature type="domain" description="EGF-like" evidence="24">
    <location>
        <begin position="298"/>
        <end position="332"/>
    </location>
</feature>
<evidence type="ECO:0000313" key="25">
    <source>
        <dbReference type="EMBL" id="KAF7848844.1"/>
    </source>
</evidence>
<evidence type="ECO:0000256" key="21">
    <source>
        <dbReference type="SAM" id="MobiDB-lite"/>
    </source>
</evidence>
<comment type="caution">
    <text evidence="19">Lacks conserved residue(s) required for the propagation of feature annotation.</text>
</comment>
<dbReference type="InterPro" id="IPR025287">
    <property type="entry name" value="WAK_GUB"/>
</dbReference>
<comment type="catalytic activity">
    <reaction evidence="16">
        <text>L-seryl-[protein] + ATP = O-phospho-L-seryl-[protein] + ADP + H(+)</text>
        <dbReference type="Rhea" id="RHEA:17989"/>
        <dbReference type="Rhea" id="RHEA-COMP:9863"/>
        <dbReference type="Rhea" id="RHEA-COMP:11604"/>
        <dbReference type="ChEBI" id="CHEBI:15378"/>
        <dbReference type="ChEBI" id="CHEBI:29999"/>
        <dbReference type="ChEBI" id="CHEBI:30616"/>
        <dbReference type="ChEBI" id="CHEBI:83421"/>
        <dbReference type="ChEBI" id="CHEBI:456216"/>
    </reaction>
</comment>
<proteinExistence type="predicted"/>
<evidence type="ECO:0000256" key="14">
    <source>
        <dbReference type="ARBA" id="ARBA00023157"/>
    </source>
</evidence>
<dbReference type="InterPro" id="IPR011009">
    <property type="entry name" value="Kinase-like_dom_sf"/>
</dbReference>
<keyword evidence="9 20" id="KW-0547">Nucleotide-binding</keyword>
<dbReference type="SUPFAM" id="SSF57196">
    <property type="entry name" value="EGF/Laminin"/>
    <property type="match status" value="1"/>
</dbReference>
<evidence type="ECO:0000256" key="3">
    <source>
        <dbReference type="ARBA" id="ARBA00022536"/>
    </source>
</evidence>
<dbReference type="Gene3D" id="2.10.25.10">
    <property type="entry name" value="Laminin"/>
    <property type="match status" value="2"/>
</dbReference>
<dbReference type="Proteomes" id="UP000806378">
    <property type="component" value="Unassembled WGS sequence"/>
</dbReference>
<keyword evidence="6 22" id="KW-0812">Transmembrane</keyword>
<comment type="function">
    <text evidence="18">Serine/threonine-protein kinase that may function as a signaling receptor of extracellular matrix component. Binding to pectin may have significance in the control of cell expansion, morphogenesis and development.</text>
</comment>
<evidence type="ECO:0000256" key="12">
    <source>
        <dbReference type="ARBA" id="ARBA00022989"/>
    </source>
</evidence>
<keyword evidence="12 22" id="KW-1133">Transmembrane helix</keyword>
<evidence type="ECO:0000256" key="2">
    <source>
        <dbReference type="ARBA" id="ARBA00022527"/>
    </source>
</evidence>
<evidence type="ECO:0000256" key="4">
    <source>
        <dbReference type="ARBA" id="ARBA00022553"/>
    </source>
</evidence>
<dbReference type="FunFam" id="2.10.25.10:FF:000628">
    <property type="entry name" value="Wall-associated receptor kinase 2"/>
    <property type="match status" value="1"/>
</dbReference>
<dbReference type="PANTHER" id="PTHR27005:SF468">
    <property type="entry name" value="OS01G0310500 PROTEIN"/>
    <property type="match status" value="1"/>
</dbReference>
<comment type="caution">
    <text evidence="25">The sequence shown here is derived from an EMBL/GenBank/DDBJ whole genome shotgun (WGS) entry which is preliminary data.</text>
</comment>
<dbReference type="Pfam" id="PF13947">
    <property type="entry name" value="GUB_WAK_bind"/>
    <property type="match status" value="1"/>
</dbReference>
<keyword evidence="10" id="KW-0418">Kinase</keyword>
<evidence type="ECO:0000256" key="17">
    <source>
        <dbReference type="ARBA" id="ARBA00047951"/>
    </source>
</evidence>
<dbReference type="PANTHER" id="PTHR27005">
    <property type="entry name" value="WALL-ASSOCIATED RECEPTOR KINASE-LIKE 21"/>
    <property type="match status" value="1"/>
</dbReference>
<dbReference type="InterPro" id="IPR008271">
    <property type="entry name" value="Ser/Thr_kinase_AS"/>
</dbReference>
<dbReference type="GO" id="GO:0005509">
    <property type="term" value="F:calcium ion binding"/>
    <property type="evidence" value="ECO:0007669"/>
    <property type="project" value="InterPro"/>
</dbReference>
<protein>
    <submittedName>
        <fullName evidence="25">Uncharacterized protein</fullName>
    </submittedName>
</protein>
<dbReference type="FunFam" id="3.30.200.20:FF:000043">
    <property type="entry name" value="Wall-associated receptor kinase 2"/>
    <property type="match status" value="1"/>
</dbReference>
<dbReference type="Gene3D" id="1.10.510.10">
    <property type="entry name" value="Transferase(Phosphotransferase) domain 1"/>
    <property type="match status" value="1"/>
</dbReference>
<dbReference type="CDD" id="cd14066">
    <property type="entry name" value="STKc_IRAK"/>
    <property type="match status" value="1"/>
</dbReference>
<keyword evidence="14" id="KW-1015">Disulfide bond</keyword>
<evidence type="ECO:0000256" key="5">
    <source>
        <dbReference type="ARBA" id="ARBA00022679"/>
    </source>
</evidence>
<dbReference type="Gene3D" id="3.30.200.20">
    <property type="entry name" value="Phosphorylase Kinase, domain 1"/>
    <property type="match status" value="1"/>
</dbReference>
<dbReference type="GO" id="GO:0005524">
    <property type="term" value="F:ATP binding"/>
    <property type="evidence" value="ECO:0007669"/>
    <property type="project" value="UniProtKB-UniRule"/>
</dbReference>
<evidence type="ECO:0000256" key="15">
    <source>
        <dbReference type="ARBA" id="ARBA00023180"/>
    </source>
</evidence>
<dbReference type="Gramene" id="rna-gnl|WGS:JABURB|Cocit.L1517.1">
    <property type="protein sequence ID" value="cds-KAF7848844.1"/>
    <property type="gene ID" value="gene-BT93_L1517"/>
</dbReference>
<evidence type="ECO:0000256" key="22">
    <source>
        <dbReference type="SAM" id="Phobius"/>
    </source>
</evidence>
<feature type="binding site" evidence="20">
    <location>
        <position position="452"/>
    </location>
    <ligand>
        <name>ATP</name>
        <dbReference type="ChEBI" id="CHEBI:30616"/>
    </ligand>
</feature>
<dbReference type="InterPro" id="IPR018097">
    <property type="entry name" value="EGF_Ca-bd_CS"/>
</dbReference>
<evidence type="ECO:0000256" key="11">
    <source>
        <dbReference type="ARBA" id="ARBA00022840"/>
    </source>
</evidence>
<evidence type="ECO:0000256" key="6">
    <source>
        <dbReference type="ARBA" id="ARBA00022692"/>
    </source>
</evidence>
<evidence type="ECO:0000256" key="20">
    <source>
        <dbReference type="PROSITE-ProRule" id="PRU10141"/>
    </source>
</evidence>
<dbReference type="InterPro" id="IPR017441">
    <property type="entry name" value="Protein_kinase_ATP_BS"/>
</dbReference>
<dbReference type="Pfam" id="PF07645">
    <property type="entry name" value="EGF_CA"/>
    <property type="match status" value="1"/>
</dbReference>
<dbReference type="SUPFAM" id="SSF56112">
    <property type="entry name" value="Protein kinase-like (PK-like)"/>
    <property type="match status" value="1"/>
</dbReference>
<keyword evidence="5" id="KW-0808">Transferase</keyword>